<keyword evidence="1" id="KW-0812">Transmembrane</keyword>
<accession>A0A840P2N7</accession>
<evidence type="ECO:0000256" key="1">
    <source>
        <dbReference type="SAM" id="Phobius"/>
    </source>
</evidence>
<sequence length="278" mass="30521">MRRRFSRTTVTITAIVVVLAVLIGFGVYKLLQSATTYTAGERCQVTTPRGTINLEIEQAEITATIAAVAERRRLPMRAVVIALATGLQESKLRNLPFGDRDSLGIFQQRPSQGWGEPEQLLDPVYATNRFFAALVKVKGYRTMPLHEAAQAVQLSADGTAYAQHEGDATILAEAFTGRVPKAVHCWFPPPEDETPAPPQPDKARRELVRALGATAYNDGKISARSSRRGWLIAAWSVAHAQEYGLRRVRYAGLAWSADGGQDGWLDDAEATPRHVQIT</sequence>
<keyword evidence="1" id="KW-1133">Transmembrane helix</keyword>
<keyword evidence="1" id="KW-0472">Membrane</keyword>
<comment type="caution">
    <text evidence="2">The sequence shown here is derived from an EMBL/GenBank/DDBJ whole genome shotgun (WGS) entry which is preliminary data.</text>
</comment>
<protein>
    <recommendedName>
        <fullName evidence="4">Heavy metal transporter</fullName>
    </recommendedName>
</protein>
<proteinExistence type="predicted"/>
<evidence type="ECO:0000313" key="2">
    <source>
        <dbReference type="EMBL" id="MBB5133948.1"/>
    </source>
</evidence>
<dbReference type="EMBL" id="JACHGN010000007">
    <property type="protein sequence ID" value="MBB5133948.1"/>
    <property type="molecule type" value="Genomic_DNA"/>
</dbReference>
<reference evidence="2 3" key="1">
    <citation type="submission" date="2020-08" db="EMBL/GenBank/DDBJ databases">
        <title>Genomic Encyclopedia of Type Strains, Phase IV (KMG-IV): sequencing the most valuable type-strain genomes for metagenomic binning, comparative biology and taxonomic classification.</title>
        <authorList>
            <person name="Goeker M."/>
        </authorList>
    </citation>
    <scope>NUCLEOTIDE SEQUENCE [LARGE SCALE GENOMIC DNA]</scope>
    <source>
        <strain evidence="2 3">DSM 45615</strain>
    </source>
</reference>
<name>A0A840P2N7_9ACTN</name>
<dbReference type="RefSeq" id="WP_312925120.1">
    <property type="nucleotide sequence ID" value="NZ_BAABIX010000039.1"/>
</dbReference>
<keyword evidence="3" id="KW-1185">Reference proteome</keyword>
<evidence type="ECO:0000313" key="3">
    <source>
        <dbReference type="Proteomes" id="UP000578449"/>
    </source>
</evidence>
<evidence type="ECO:0008006" key="4">
    <source>
        <dbReference type="Google" id="ProtNLM"/>
    </source>
</evidence>
<dbReference type="Proteomes" id="UP000578449">
    <property type="component" value="Unassembled WGS sequence"/>
</dbReference>
<organism evidence="2 3">
    <name type="scientific">Thermocatellispora tengchongensis</name>
    <dbReference type="NCBI Taxonomy" id="1073253"/>
    <lineage>
        <taxon>Bacteria</taxon>
        <taxon>Bacillati</taxon>
        <taxon>Actinomycetota</taxon>
        <taxon>Actinomycetes</taxon>
        <taxon>Streptosporangiales</taxon>
        <taxon>Streptosporangiaceae</taxon>
        <taxon>Thermocatellispora</taxon>
    </lineage>
</organism>
<gene>
    <name evidence="2" type="ORF">HNP84_003674</name>
</gene>
<feature type="transmembrane region" description="Helical" evidence="1">
    <location>
        <begin position="12"/>
        <end position="31"/>
    </location>
</feature>
<dbReference type="AlphaFoldDB" id="A0A840P2N7"/>